<keyword evidence="5" id="KW-0816">Tricarboxylic acid cycle</keyword>
<proteinExistence type="inferred from homology"/>
<feature type="domain" description="Lactate/malate dehydrogenase C-terminal" evidence="14">
    <location>
        <begin position="182"/>
        <end position="345"/>
    </location>
</feature>
<feature type="binding site" evidence="11">
    <location>
        <position position="128"/>
    </location>
    <ligand>
        <name>NAD(+)</name>
        <dbReference type="ChEBI" id="CHEBI:57540"/>
    </ligand>
</feature>
<dbReference type="NCBIfam" id="TIGR01772">
    <property type="entry name" value="MDH_euk_gproteo"/>
    <property type="match status" value="1"/>
</dbReference>
<comment type="catalytic activity">
    <reaction evidence="8">
        <text>(S)-malate + NAD(+) = oxaloacetate + NADH + H(+)</text>
        <dbReference type="Rhea" id="RHEA:21432"/>
        <dbReference type="ChEBI" id="CHEBI:15378"/>
        <dbReference type="ChEBI" id="CHEBI:15589"/>
        <dbReference type="ChEBI" id="CHEBI:16452"/>
        <dbReference type="ChEBI" id="CHEBI:57540"/>
        <dbReference type="ChEBI" id="CHEBI:57945"/>
        <dbReference type="EC" id="1.1.1.37"/>
    </reaction>
</comment>
<feature type="binding site" evidence="11">
    <location>
        <begin position="42"/>
        <end position="47"/>
    </location>
    <ligand>
        <name>NAD(+)</name>
        <dbReference type="ChEBI" id="CHEBI:57540"/>
    </ligand>
</feature>
<dbReference type="Pfam" id="PF02866">
    <property type="entry name" value="Ldh_1_C"/>
    <property type="match status" value="1"/>
</dbReference>
<dbReference type="InterPro" id="IPR001236">
    <property type="entry name" value="Lactate/malate_DH_N"/>
</dbReference>
<sequence>MPNLTKTKGGTLLKQFCENSKGIRVARRYSSKINKCRVSIVGLGGVGKGLAHLLKMYPANITELRLCNRSDPEGMVQDLSHIPTNVRTLGFAGAETLSEGLRDANMVIVTTGVPRKGDNPREELFEHNANLCRDVISACAKNCPEALLAIVSNPVDSLVPLAAEVLKHHGAYCAGRLFGVCTLDLMRARYFFADAVGLRPEKVYVPVVGGHSEKTMVPLFSRSRPRLLLPRDQILELTQKLRLAGKGIVLAKNGEAGSTWSMASGAWYFVQRLCRAINHAPHVVATAYVESEVNNSRFFSNELLLGPDGVEENLGYGPVSDLEEQLIAEAIIHLQSSISRGKEFVAKFTDDPDEK</sequence>
<evidence type="ECO:0000256" key="1">
    <source>
        <dbReference type="ARBA" id="ARBA00008824"/>
    </source>
</evidence>
<dbReference type="InterPro" id="IPR010097">
    <property type="entry name" value="Malate_DH_type1"/>
</dbReference>
<dbReference type="Pfam" id="PF00056">
    <property type="entry name" value="Ldh_1_N"/>
    <property type="match status" value="1"/>
</dbReference>
<dbReference type="Gene3D" id="3.40.50.720">
    <property type="entry name" value="NAD(P)-binding Rossmann-like Domain"/>
    <property type="match status" value="1"/>
</dbReference>
<evidence type="ECO:0000313" key="15">
    <source>
        <dbReference type="Proteomes" id="UP000694920"/>
    </source>
</evidence>
<dbReference type="RefSeq" id="XP_024936352.1">
    <property type="nucleotide sequence ID" value="XM_025080584.1"/>
</dbReference>
<feature type="active site" description="Proton acceptor" evidence="9">
    <location>
        <position position="211"/>
    </location>
</feature>
<evidence type="ECO:0000259" key="13">
    <source>
        <dbReference type="Pfam" id="PF00056"/>
    </source>
</evidence>
<evidence type="ECO:0000256" key="6">
    <source>
        <dbReference type="ARBA" id="ARBA00023002"/>
    </source>
</evidence>
<feature type="domain" description="Lactate/malate dehydrogenase N-terminal" evidence="13">
    <location>
        <begin position="37"/>
        <end position="179"/>
    </location>
</feature>
<dbReference type="SUPFAM" id="SSF56327">
    <property type="entry name" value="LDH C-terminal domain-like"/>
    <property type="match status" value="1"/>
</dbReference>
<dbReference type="GO" id="GO:0019752">
    <property type="term" value="P:carboxylic acid metabolic process"/>
    <property type="evidence" value="ECO:0007669"/>
    <property type="project" value="InterPro"/>
</dbReference>
<dbReference type="PANTHER" id="PTHR11540:SF16">
    <property type="entry name" value="MALATE DEHYDROGENASE, MITOCHONDRIAL"/>
    <property type="match status" value="1"/>
</dbReference>
<dbReference type="PIRSF" id="PIRSF000102">
    <property type="entry name" value="Lac_mal_DH"/>
    <property type="match status" value="1"/>
</dbReference>
<feature type="binding site" evidence="10">
    <location>
        <position position="187"/>
    </location>
    <ligand>
        <name>substrate</name>
    </ligand>
</feature>
<dbReference type="InterPro" id="IPR001557">
    <property type="entry name" value="L-lactate/malate_DH"/>
</dbReference>
<dbReference type="GO" id="GO:0005739">
    <property type="term" value="C:mitochondrion"/>
    <property type="evidence" value="ECO:0007669"/>
    <property type="project" value="TreeGrafter"/>
</dbReference>
<gene>
    <name evidence="16" type="primary">LOC107263210</name>
</gene>
<organism evidence="15 16">
    <name type="scientific">Cephus cinctus</name>
    <name type="common">Wheat stem sawfly</name>
    <dbReference type="NCBI Taxonomy" id="211228"/>
    <lineage>
        <taxon>Eukaryota</taxon>
        <taxon>Metazoa</taxon>
        <taxon>Ecdysozoa</taxon>
        <taxon>Arthropoda</taxon>
        <taxon>Hexapoda</taxon>
        <taxon>Insecta</taxon>
        <taxon>Pterygota</taxon>
        <taxon>Neoptera</taxon>
        <taxon>Endopterygota</taxon>
        <taxon>Hymenoptera</taxon>
        <taxon>Cephoidea</taxon>
        <taxon>Cephidae</taxon>
        <taxon>Cephus</taxon>
    </lineage>
</organism>
<feature type="binding site" evidence="10">
    <location>
        <position position="121"/>
    </location>
    <ligand>
        <name>substrate</name>
    </ligand>
</feature>
<reference evidence="16" key="1">
    <citation type="submission" date="2025-08" db="UniProtKB">
        <authorList>
            <consortium name="RefSeq"/>
        </authorList>
    </citation>
    <scope>IDENTIFICATION</scope>
</reference>
<comment type="similarity">
    <text evidence="1">Belongs to the LDH/MDH superfamily. MDH type 1 family.</text>
</comment>
<evidence type="ECO:0000256" key="2">
    <source>
        <dbReference type="ARBA" id="ARBA00011738"/>
    </source>
</evidence>
<comment type="subunit">
    <text evidence="2">Homodimer.</text>
</comment>
<evidence type="ECO:0000256" key="10">
    <source>
        <dbReference type="PIRSR" id="PIRSR000102-2"/>
    </source>
</evidence>
<dbReference type="EC" id="1.1.1.37" evidence="3"/>
<evidence type="ECO:0000256" key="8">
    <source>
        <dbReference type="ARBA" id="ARBA00048313"/>
    </source>
</evidence>
<dbReference type="AlphaFoldDB" id="A0AAJ7VXF7"/>
<dbReference type="InterPro" id="IPR022383">
    <property type="entry name" value="Lactate/malate_DH_C"/>
</dbReference>
<dbReference type="GO" id="GO:0006099">
    <property type="term" value="P:tricarboxylic acid cycle"/>
    <property type="evidence" value="ECO:0007669"/>
    <property type="project" value="UniProtKB-KW"/>
</dbReference>
<evidence type="ECO:0000259" key="14">
    <source>
        <dbReference type="Pfam" id="PF02866"/>
    </source>
</evidence>
<accession>A0AAJ7VXF7</accession>
<keyword evidence="15" id="KW-1185">Reference proteome</keyword>
<dbReference type="GO" id="GO:0030060">
    <property type="term" value="F:L-malate dehydrogenase (NAD+) activity"/>
    <property type="evidence" value="ECO:0007669"/>
    <property type="project" value="UniProtKB-EC"/>
</dbReference>
<dbReference type="PANTHER" id="PTHR11540">
    <property type="entry name" value="MALATE AND LACTATE DEHYDROGENASE"/>
    <property type="match status" value="1"/>
</dbReference>
<feature type="binding site" evidence="10">
    <location>
        <position position="153"/>
    </location>
    <ligand>
        <name>substrate</name>
    </ligand>
</feature>
<dbReference type="GeneID" id="107263210"/>
<dbReference type="FunFam" id="3.40.50.720:FF:000268">
    <property type="entry name" value="Malate dehydrogenase"/>
    <property type="match status" value="1"/>
</dbReference>
<evidence type="ECO:0000256" key="5">
    <source>
        <dbReference type="ARBA" id="ARBA00022532"/>
    </source>
</evidence>
<evidence type="ECO:0000256" key="9">
    <source>
        <dbReference type="PIRSR" id="PIRSR000102-1"/>
    </source>
</evidence>
<evidence type="ECO:0000256" key="4">
    <source>
        <dbReference type="ARBA" id="ARBA00016075"/>
    </source>
</evidence>
<feature type="binding site" evidence="11">
    <location>
        <position position="262"/>
    </location>
    <ligand>
        <name>NAD(+)</name>
        <dbReference type="ChEBI" id="CHEBI:57540"/>
    </ligand>
</feature>
<dbReference type="Gene3D" id="3.90.110.10">
    <property type="entry name" value="Lactate dehydrogenase/glycoside hydrolase, family 4, C-terminal"/>
    <property type="match status" value="1"/>
</dbReference>
<feature type="binding site" evidence="10">
    <location>
        <position position="115"/>
    </location>
    <ligand>
        <name>substrate</name>
    </ligand>
</feature>
<dbReference type="FunFam" id="3.90.110.10:FF:000009">
    <property type="entry name" value="Malate dehydrogenase"/>
    <property type="match status" value="1"/>
</dbReference>
<dbReference type="Proteomes" id="UP000694920">
    <property type="component" value="Unplaced"/>
</dbReference>
<feature type="binding site" evidence="11">
    <location>
        <begin position="151"/>
        <end position="153"/>
    </location>
    <ligand>
        <name>NAD(+)</name>
        <dbReference type="ChEBI" id="CHEBI:57540"/>
    </ligand>
</feature>
<name>A0AAJ7VXF7_CEPCN</name>
<evidence type="ECO:0000256" key="11">
    <source>
        <dbReference type="PIRSR" id="PIRSR000102-3"/>
    </source>
</evidence>
<keyword evidence="6 12" id="KW-0560">Oxidoreductase</keyword>
<protein>
    <recommendedName>
        <fullName evidence="4">Malate dehydrogenase, mitochondrial</fullName>
        <ecNumber evidence="3">1.1.1.37</ecNumber>
    </recommendedName>
</protein>
<dbReference type="GO" id="GO:0070013">
    <property type="term" value="C:intracellular organelle lumen"/>
    <property type="evidence" value="ECO:0007669"/>
    <property type="project" value="UniProtKB-ARBA"/>
</dbReference>
<dbReference type="SUPFAM" id="SSF51735">
    <property type="entry name" value="NAD(P)-binding Rossmann-fold domains"/>
    <property type="match status" value="1"/>
</dbReference>
<dbReference type="InterPro" id="IPR015955">
    <property type="entry name" value="Lactate_DH/Glyco_Ohase_4_C"/>
</dbReference>
<dbReference type="InterPro" id="IPR036291">
    <property type="entry name" value="NAD(P)-bd_dom_sf"/>
</dbReference>
<evidence type="ECO:0000313" key="16">
    <source>
        <dbReference type="RefSeq" id="XP_024936352.1"/>
    </source>
</evidence>
<evidence type="ECO:0000256" key="3">
    <source>
        <dbReference type="ARBA" id="ARBA00012995"/>
    </source>
</evidence>
<evidence type="ECO:0000256" key="12">
    <source>
        <dbReference type="RuleBase" id="RU003369"/>
    </source>
</evidence>
<evidence type="ECO:0000256" key="7">
    <source>
        <dbReference type="ARBA" id="ARBA00023027"/>
    </source>
</evidence>
<dbReference type="KEGG" id="ccin:107263210"/>
<keyword evidence="7 11" id="KW-0520">NAD</keyword>